<sequence length="293" mass="31647">MSSNSQPPPFADREYWNKRFAAHPLPFDWLLPSNTLIPVIAPPAVSAPPATLVTVSRQQQPPPSILHIGCGNSDLSFRLRVLVERPEHVCNVDFAEEAVRWGRMMEEKIFSESNENGVAEHGGAGNGPATPSMLWTTADLLSYPSLSSACAPSAPYALIVDKSTSDSIACGEDIPIELPYTLSSTSAPATSTPAAARYVHPLHLLAVHLAALTAPGSRWVALSYSRSRFPFFEYADATPDEEIDDVLGEPAATAPGTPPGTRAGGWEGEGMVVHRPKIYHYLYVMVRTEKEVG</sequence>
<dbReference type="GO" id="GO:0032259">
    <property type="term" value="P:methylation"/>
    <property type="evidence" value="ECO:0007669"/>
    <property type="project" value="UniProtKB-KW"/>
</dbReference>
<dbReference type="GO" id="GO:0008168">
    <property type="term" value="F:methyltransferase activity"/>
    <property type="evidence" value="ECO:0007669"/>
    <property type="project" value="UniProtKB-KW"/>
</dbReference>
<dbReference type="PANTHER" id="PTHR12176">
    <property type="entry name" value="SAM-DEPENDENT METHYLTRANSFERASE SUPERFAMILY PROTEIN"/>
    <property type="match status" value="1"/>
</dbReference>
<proteinExistence type="inferred from homology"/>
<keyword evidence="3" id="KW-0808">Transferase</keyword>
<feature type="compositionally biased region" description="Low complexity" evidence="4">
    <location>
        <begin position="250"/>
        <end position="261"/>
    </location>
</feature>
<dbReference type="Gene3D" id="3.40.50.150">
    <property type="entry name" value="Vaccinia Virus protein VP39"/>
    <property type="match status" value="1"/>
</dbReference>
<evidence type="ECO:0000313" key="5">
    <source>
        <dbReference type="EMBL" id="KAF2461121.1"/>
    </source>
</evidence>
<dbReference type="Proteomes" id="UP000799766">
    <property type="component" value="Unassembled WGS sequence"/>
</dbReference>
<organism evidence="5 6">
    <name type="scientific">Lineolata rhizophorae</name>
    <dbReference type="NCBI Taxonomy" id="578093"/>
    <lineage>
        <taxon>Eukaryota</taxon>
        <taxon>Fungi</taxon>
        <taxon>Dikarya</taxon>
        <taxon>Ascomycota</taxon>
        <taxon>Pezizomycotina</taxon>
        <taxon>Dothideomycetes</taxon>
        <taxon>Dothideomycetes incertae sedis</taxon>
        <taxon>Lineolatales</taxon>
        <taxon>Lineolataceae</taxon>
        <taxon>Lineolata</taxon>
    </lineage>
</organism>
<protein>
    <recommendedName>
        <fullName evidence="7">Methyltransferase domain-containing protein</fullName>
    </recommendedName>
</protein>
<dbReference type="InterPro" id="IPR029063">
    <property type="entry name" value="SAM-dependent_MTases_sf"/>
</dbReference>
<dbReference type="SUPFAM" id="SSF53335">
    <property type="entry name" value="S-adenosyl-L-methionine-dependent methyltransferases"/>
    <property type="match status" value="1"/>
</dbReference>
<accession>A0A6A6PAW6</accession>
<dbReference type="PANTHER" id="PTHR12176:SF84">
    <property type="entry name" value="METHYLTRANSFERASE DOMAIN-CONTAINING PROTEIN"/>
    <property type="match status" value="1"/>
</dbReference>
<reference evidence="5" key="1">
    <citation type="journal article" date="2020" name="Stud. Mycol.">
        <title>101 Dothideomycetes genomes: a test case for predicting lifestyles and emergence of pathogens.</title>
        <authorList>
            <person name="Haridas S."/>
            <person name="Albert R."/>
            <person name="Binder M."/>
            <person name="Bloem J."/>
            <person name="Labutti K."/>
            <person name="Salamov A."/>
            <person name="Andreopoulos B."/>
            <person name="Baker S."/>
            <person name="Barry K."/>
            <person name="Bills G."/>
            <person name="Bluhm B."/>
            <person name="Cannon C."/>
            <person name="Castanera R."/>
            <person name="Culley D."/>
            <person name="Daum C."/>
            <person name="Ezra D."/>
            <person name="Gonzalez J."/>
            <person name="Henrissat B."/>
            <person name="Kuo A."/>
            <person name="Liang C."/>
            <person name="Lipzen A."/>
            <person name="Lutzoni F."/>
            <person name="Magnuson J."/>
            <person name="Mondo S."/>
            <person name="Nolan M."/>
            <person name="Ohm R."/>
            <person name="Pangilinan J."/>
            <person name="Park H.-J."/>
            <person name="Ramirez L."/>
            <person name="Alfaro M."/>
            <person name="Sun H."/>
            <person name="Tritt A."/>
            <person name="Yoshinaga Y."/>
            <person name="Zwiers L.-H."/>
            <person name="Turgeon B."/>
            <person name="Goodwin S."/>
            <person name="Spatafora J."/>
            <person name="Crous P."/>
            <person name="Grigoriev I."/>
        </authorList>
    </citation>
    <scope>NUCLEOTIDE SEQUENCE</scope>
    <source>
        <strain evidence="5">ATCC 16933</strain>
    </source>
</reference>
<dbReference type="AlphaFoldDB" id="A0A6A6PAW6"/>
<name>A0A6A6PAW6_9PEZI</name>
<gene>
    <name evidence="5" type="ORF">BDY21DRAFT_403397</name>
</gene>
<keyword evidence="6" id="KW-1185">Reference proteome</keyword>
<evidence type="ECO:0000256" key="3">
    <source>
        <dbReference type="ARBA" id="ARBA00022679"/>
    </source>
</evidence>
<evidence type="ECO:0000256" key="2">
    <source>
        <dbReference type="ARBA" id="ARBA00022603"/>
    </source>
</evidence>
<evidence type="ECO:0000256" key="4">
    <source>
        <dbReference type="SAM" id="MobiDB-lite"/>
    </source>
</evidence>
<feature type="region of interest" description="Disordered" evidence="4">
    <location>
        <begin position="248"/>
        <end position="267"/>
    </location>
</feature>
<evidence type="ECO:0000313" key="6">
    <source>
        <dbReference type="Proteomes" id="UP000799766"/>
    </source>
</evidence>
<evidence type="ECO:0000256" key="1">
    <source>
        <dbReference type="ARBA" id="ARBA00008361"/>
    </source>
</evidence>
<keyword evidence="2" id="KW-0489">Methyltransferase</keyword>
<dbReference type="EMBL" id="MU001672">
    <property type="protein sequence ID" value="KAF2461121.1"/>
    <property type="molecule type" value="Genomic_DNA"/>
</dbReference>
<dbReference type="InterPro" id="IPR051419">
    <property type="entry name" value="Lys/N-term_MeTrsfase_sf"/>
</dbReference>
<dbReference type="OrthoDB" id="411785at2759"/>
<comment type="similarity">
    <text evidence="1">Belongs to the methyltransferase superfamily.</text>
</comment>
<evidence type="ECO:0008006" key="7">
    <source>
        <dbReference type="Google" id="ProtNLM"/>
    </source>
</evidence>